<gene>
    <name evidence="1" type="ORF">PG2072B_1016</name>
</gene>
<dbReference type="AlphaFoldDB" id="A0A4Q5BC00"/>
<dbReference type="GO" id="GO:0006886">
    <property type="term" value="P:intracellular protein transport"/>
    <property type="evidence" value="ECO:0007669"/>
    <property type="project" value="InterPro"/>
</dbReference>
<organism evidence="1 2">
    <name type="scientific">Bifidobacterium pseudolongum subsp. globosum</name>
    <dbReference type="NCBI Taxonomy" id="1690"/>
    <lineage>
        <taxon>Bacteria</taxon>
        <taxon>Bacillati</taxon>
        <taxon>Actinomycetota</taxon>
        <taxon>Actinomycetes</taxon>
        <taxon>Bifidobacteriales</taxon>
        <taxon>Bifidobacteriaceae</taxon>
        <taxon>Bifidobacterium</taxon>
    </lineage>
</organism>
<dbReference type="SUPFAM" id="SSF82919">
    <property type="entry name" value="Zn-finger domain of Sec23/24"/>
    <property type="match status" value="1"/>
</dbReference>
<evidence type="ECO:0000313" key="2">
    <source>
        <dbReference type="Proteomes" id="UP000293268"/>
    </source>
</evidence>
<dbReference type="InterPro" id="IPR036174">
    <property type="entry name" value="Znf_Sec23_Sec24_sf"/>
</dbReference>
<evidence type="ECO:0000313" key="1">
    <source>
        <dbReference type="EMBL" id="RYQ68413.1"/>
    </source>
</evidence>
<dbReference type="GO" id="GO:0006888">
    <property type="term" value="P:endoplasmic reticulum to Golgi vesicle-mediated transport"/>
    <property type="evidence" value="ECO:0007669"/>
    <property type="project" value="InterPro"/>
</dbReference>
<proteinExistence type="predicted"/>
<dbReference type="RefSeq" id="WP_129913173.1">
    <property type="nucleotide sequence ID" value="NZ_SBKU01000007.1"/>
</dbReference>
<sequence>MGTIRRSVANLEPGDHVEGVTLLHKQVNPQRRSETSALWRCRCDCGATLSLYSRQIAEKQYVMCEDCEKQARLARSMGVDGRRVDWTRVIDMHYEWIQQKRGMAL</sequence>
<dbReference type="GO" id="GO:0030127">
    <property type="term" value="C:COPII vesicle coat"/>
    <property type="evidence" value="ECO:0007669"/>
    <property type="project" value="InterPro"/>
</dbReference>
<comment type="caution">
    <text evidence="1">The sequence shown here is derived from an EMBL/GenBank/DDBJ whole genome shotgun (WGS) entry which is preliminary data.</text>
</comment>
<reference evidence="1 2" key="1">
    <citation type="submission" date="2019-01" db="EMBL/GenBank/DDBJ databases">
        <title>Unveiling genomic diversity among members of the Bifidobacterium pseudolongum species, a widely distributed gut commensal of the animal kingdom.</title>
        <authorList>
            <person name="Lugli G.A."/>
            <person name="Duranti S."/>
            <person name="Albert K."/>
            <person name="Mancabelli L."/>
            <person name="Napoli S."/>
            <person name="Viappiani A."/>
            <person name="Anzalone R."/>
            <person name="Longhi G."/>
            <person name="Milani C."/>
            <person name="Turroni F."/>
            <person name="Alessandri G."/>
            <person name="Sela D.A."/>
            <person name="Van Sinderen D."/>
            <person name="Ventura M."/>
        </authorList>
    </citation>
    <scope>NUCLEOTIDE SEQUENCE [LARGE SCALE GENOMIC DNA]</scope>
    <source>
        <strain evidence="1 2">2072B</strain>
    </source>
</reference>
<accession>A0A4Q5BC00</accession>
<protein>
    <submittedName>
        <fullName evidence="1">Uncharacterized protein</fullName>
    </submittedName>
</protein>
<dbReference type="Proteomes" id="UP000293268">
    <property type="component" value="Unassembled WGS sequence"/>
</dbReference>
<dbReference type="EMBL" id="SBKU01000007">
    <property type="protein sequence ID" value="RYQ68413.1"/>
    <property type="molecule type" value="Genomic_DNA"/>
</dbReference>
<dbReference type="GO" id="GO:0008270">
    <property type="term" value="F:zinc ion binding"/>
    <property type="evidence" value="ECO:0007669"/>
    <property type="project" value="InterPro"/>
</dbReference>
<name>A0A4Q5BC00_9BIFI</name>